<dbReference type="PROSITE" id="PS51476">
    <property type="entry name" value="PROTEASOME_BETA_2"/>
    <property type="match status" value="1"/>
</dbReference>
<dbReference type="PROSITE" id="PS00854">
    <property type="entry name" value="PROTEASOME_BETA_1"/>
    <property type="match status" value="1"/>
</dbReference>
<feature type="active site" description="Nucleophile" evidence="7">
    <location>
        <position position="42"/>
    </location>
</feature>
<keyword evidence="4" id="KW-0888">Threonine protease</keyword>
<dbReference type="Gene3D" id="3.60.20.10">
    <property type="entry name" value="Glutamine Phosphoribosylpyrophosphate, subunit 1, domain 1"/>
    <property type="match status" value="1"/>
</dbReference>
<evidence type="ECO:0000256" key="2">
    <source>
        <dbReference type="ARBA" id="ARBA00022490"/>
    </source>
</evidence>
<evidence type="ECO:0000256" key="6">
    <source>
        <dbReference type="ARBA" id="ARBA00022942"/>
    </source>
</evidence>
<comment type="catalytic activity">
    <reaction evidence="1">
        <text>Cleavage of peptide bonds with very broad specificity.</text>
        <dbReference type="EC" id="3.4.25.1"/>
    </reaction>
</comment>
<accession>A0A7S1A9S0</accession>
<dbReference type="GO" id="GO:0019774">
    <property type="term" value="C:proteasome core complex, beta-subunit complex"/>
    <property type="evidence" value="ECO:0007669"/>
    <property type="project" value="UniProtKB-ARBA"/>
</dbReference>
<proteinExistence type="inferred from homology"/>
<dbReference type="InterPro" id="IPR000243">
    <property type="entry name" value="Pept_T1A_subB"/>
</dbReference>
<dbReference type="InterPro" id="IPR001353">
    <property type="entry name" value="Proteasome_sua/b"/>
</dbReference>
<keyword evidence="6 8" id="KW-0647">Proteasome</keyword>
<evidence type="ECO:0000313" key="9">
    <source>
        <dbReference type="EMBL" id="CAD8847253.1"/>
    </source>
</evidence>
<evidence type="ECO:0000256" key="4">
    <source>
        <dbReference type="ARBA" id="ARBA00022698"/>
    </source>
</evidence>
<dbReference type="PRINTS" id="PR00141">
    <property type="entry name" value="PROTEASOME"/>
</dbReference>
<dbReference type="SUPFAM" id="SSF56235">
    <property type="entry name" value="N-terminal nucleophile aminohydrolases (Ntn hydrolases)"/>
    <property type="match status" value="1"/>
</dbReference>
<keyword evidence="3" id="KW-0645">Protease</keyword>
<protein>
    <recommendedName>
        <fullName evidence="8">Proteasome subunit beta</fullName>
    </recommendedName>
</protein>
<dbReference type="AlphaFoldDB" id="A0A7S1A9S0"/>
<evidence type="ECO:0000256" key="5">
    <source>
        <dbReference type="ARBA" id="ARBA00022801"/>
    </source>
</evidence>
<dbReference type="CDD" id="cd03762">
    <property type="entry name" value="proteasome_beta_type_6"/>
    <property type="match status" value="1"/>
</dbReference>
<keyword evidence="2 8" id="KW-0963">Cytoplasm</keyword>
<comment type="subunit">
    <text evidence="8">Component of the proteasome complex.</text>
</comment>
<evidence type="ECO:0000256" key="3">
    <source>
        <dbReference type="ARBA" id="ARBA00022670"/>
    </source>
</evidence>
<reference evidence="9" key="1">
    <citation type="submission" date="2021-01" db="EMBL/GenBank/DDBJ databases">
        <authorList>
            <person name="Corre E."/>
            <person name="Pelletier E."/>
            <person name="Niang G."/>
            <person name="Scheremetjew M."/>
            <person name="Finn R."/>
            <person name="Kale V."/>
            <person name="Holt S."/>
            <person name="Cochrane G."/>
            <person name="Meng A."/>
            <person name="Brown T."/>
            <person name="Cohen L."/>
        </authorList>
    </citation>
    <scope>NUCLEOTIDE SEQUENCE</scope>
</reference>
<comment type="subcellular location">
    <subcellularLocation>
        <location evidence="8">Cytoplasm</location>
    </subcellularLocation>
    <subcellularLocation>
        <location evidence="8">Nucleus</location>
    </subcellularLocation>
</comment>
<gene>
    <name evidence="9" type="ORF">NSCI0253_LOCUS21603</name>
</gene>
<dbReference type="PANTHER" id="PTHR32194">
    <property type="entry name" value="METALLOPROTEASE TLDD"/>
    <property type="match status" value="1"/>
</dbReference>
<dbReference type="InterPro" id="IPR016050">
    <property type="entry name" value="Proteasome_bsu_CS"/>
</dbReference>
<sequence>MMLMPGLQPAAEARDFVKHVEPDCPYREDDVMSPEAAVSTGTTILAVKFSGGVVLCADSRTSTGDYVANRASRKISKVTDRICVLRSGSAADTQALTQYVAHYLSIHEMDIGTMPTVKTCATLFKELAYGNKDRLLAGLIVAGWDKRGGQVFEIPLGGTLMPISGFSIGGSGSGFIYGLCDATYKPEMTKDECVEWAKKMVSHAMSRDGSSGGMIRVVTIDEGGIEEFAFEGNKLPFGP</sequence>
<dbReference type="GO" id="GO:0051603">
    <property type="term" value="P:proteolysis involved in protein catabolic process"/>
    <property type="evidence" value="ECO:0007669"/>
    <property type="project" value="InterPro"/>
</dbReference>
<dbReference type="GO" id="GO:0005737">
    <property type="term" value="C:cytoplasm"/>
    <property type="evidence" value="ECO:0007669"/>
    <property type="project" value="UniProtKB-SubCell"/>
</dbReference>
<evidence type="ECO:0000256" key="8">
    <source>
        <dbReference type="RuleBase" id="RU004203"/>
    </source>
</evidence>
<comment type="similarity">
    <text evidence="8">Belongs to the peptidase T1B family.</text>
</comment>
<evidence type="ECO:0000256" key="1">
    <source>
        <dbReference type="ARBA" id="ARBA00001198"/>
    </source>
</evidence>
<dbReference type="Pfam" id="PF00227">
    <property type="entry name" value="Proteasome"/>
    <property type="match status" value="1"/>
</dbReference>
<dbReference type="InterPro" id="IPR023333">
    <property type="entry name" value="Proteasome_suB-type"/>
</dbReference>
<comment type="function">
    <text evidence="8">Component of the proteasome, a multicatalytic proteinase complex which is characterized by its ability to cleave peptides with Arg, Phe, Tyr, Leu, and Glu adjacent to the leaving group at neutral or slightly basic pH. The proteasome has an ATP-dependent proteolytic activity.</text>
</comment>
<keyword evidence="8" id="KW-0539">Nucleus</keyword>
<name>A0A7S1A9S0_NOCSC</name>
<dbReference type="PANTHER" id="PTHR32194:SF0">
    <property type="entry name" value="ATP-DEPENDENT PROTEASE SUBUNIT HSLV"/>
    <property type="match status" value="1"/>
</dbReference>
<dbReference type="GO" id="GO:0004298">
    <property type="term" value="F:threonine-type endopeptidase activity"/>
    <property type="evidence" value="ECO:0007669"/>
    <property type="project" value="UniProtKB-KW"/>
</dbReference>
<dbReference type="EMBL" id="HBFQ01030689">
    <property type="protein sequence ID" value="CAD8847253.1"/>
    <property type="molecule type" value="Transcribed_RNA"/>
</dbReference>
<organism evidence="9">
    <name type="scientific">Noctiluca scintillans</name>
    <name type="common">Sea sparkle</name>
    <name type="synonym">Red tide dinoflagellate</name>
    <dbReference type="NCBI Taxonomy" id="2966"/>
    <lineage>
        <taxon>Eukaryota</taxon>
        <taxon>Sar</taxon>
        <taxon>Alveolata</taxon>
        <taxon>Dinophyceae</taxon>
        <taxon>Noctilucales</taxon>
        <taxon>Noctilucaceae</taxon>
        <taxon>Noctiluca</taxon>
    </lineage>
</organism>
<dbReference type="InterPro" id="IPR029055">
    <property type="entry name" value="Ntn_hydrolases_N"/>
</dbReference>
<dbReference type="GO" id="GO:0005634">
    <property type="term" value="C:nucleus"/>
    <property type="evidence" value="ECO:0007669"/>
    <property type="project" value="UniProtKB-SubCell"/>
</dbReference>
<keyword evidence="5" id="KW-0378">Hydrolase</keyword>
<evidence type="ECO:0000256" key="7">
    <source>
        <dbReference type="PIRSR" id="PIRSR600243-1"/>
    </source>
</evidence>